<dbReference type="FunFam" id="2.40.10.10:FF:000054">
    <property type="entry name" value="Complement C1r subcomponent"/>
    <property type="match status" value="1"/>
</dbReference>
<organism evidence="7 8">
    <name type="scientific">Gulo gulo</name>
    <name type="common">Wolverine</name>
    <name type="synonym">Gluton</name>
    <dbReference type="NCBI Taxonomy" id="48420"/>
    <lineage>
        <taxon>Eukaryota</taxon>
        <taxon>Metazoa</taxon>
        <taxon>Chordata</taxon>
        <taxon>Craniata</taxon>
        <taxon>Vertebrata</taxon>
        <taxon>Euteleostomi</taxon>
        <taxon>Mammalia</taxon>
        <taxon>Eutheria</taxon>
        <taxon>Laurasiatheria</taxon>
        <taxon>Carnivora</taxon>
        <taxon>Caniformia</taxon>
        <taxon>Musteloidea</taxon>
        <taxon>Mustelidae</taxon>
        <taxon>Guloninae</taxon>
        <taxon>Gulo</taxon>
    </lineage>
</organism>
<dbReference type="InterPro" id="IPR009003">
    <property type="entry name" value="Peptidase_S1_PA"/>
</dbReference>
<evidence type="ECO:0000256" key="3">
    <source>
        <dbReference type="ARBA" id="ARBA00022729"/>
    </source>
</evidence>
<evidence type="ECO:0000256" key="5">
    <source>
        <dbReference type="ARBA" id="ARBA00023180"/>
    </source>
</evidence>
<dbReference type="PANTHER" id="PTHR24278">
    <property type="entry name" value="COAGULATION FACTOR"/>
    <property type="match status" value="1"/>
</dbReference>
<evidence type="ECO:0000256" key="1">
    <source>
        <dbReference type="ARBA" id="ARBA00004613"/>
    </source>
</evidence>
<evidence type="ECO:0000256" key="4">
    <source>
        <dbReference type="ARBA" id="ARBA00023157"/>
    </source>
</evidence>
<comment type="caution">
    <text evidence="7">The sequence shown here is derived from an EMBL/GenBank/DDBJ whole genome shotgun (WGS) entry which is preliminary data.</text>
</comment>
<keyword evidence="5" id="KW-0325">Glycoprotein</keyword>
<keyword evidence="3" id="KW-0732">Signal</keyword>
<sequence length="49" mass="5846">MKSPFNNRWYQMGIVSWGEGCDRDGKYGFYTHVFRLKKWIQKVIDQSGS</sequence>
<evidence type="ECO:0000313" key="7">
    <source>
        <dbReference type="EMBL" id="VCW96987.1"/>
    </source>
</evidence>
<dbReference type="PANTHER" id="PTHR24278:SF19">
    <property type="entry name" value="EGF-LIKE DOMAIN-CONTAINING PROTEIN"/>
    <property type="match status" value="1"/>
</dbReference>
<evidence type="ECO:0000259" key="6">
    <source>
        <dbReference type="Pfam" id="PF00089"/>
    </source>
</evidence>
<feature type="domain" description="Peptidase S1" evidence="6">
    <location>
        <begin position="7"/>
        <end position="40"/>
    </location>
</feature>
<keyword evidence="8" id="KW-1185">Reference proteome</keyword>
<comment type="subcellular location">
    <subcellularLocation>
        <location evidence="1">Secreted</location>
    </subcellularLocation>
</comment>
<dbReference type="GO" id="GO:0004252">
    <property type="term" value="F:serine-type endopeptidase activity"/>
    <property type="evidence" value="ECO:0007669"/>
    <property type="project" value="InterPro"/>
</dbReference>
<dbReference type="Gene3D" id="2.40.10.10">
    <property type="entry name" value="Trypsin-like serine proteases"/>
    <property type="match status" value="1"/>
</dbReference>
<dbReference type="Pfam" id="PF00089">
    <property type="entry name" value="Trypsin"/>
    <property type="match status" value="1"/>
</dbReference>
<name>A0A9X9LUY4_GULGU</name>
<dbReference type="GO" id="GO:0005615">
    <property type="term" value="C:extracellular space"/>
    <property type="evidence" value="ECO:0007669"/>
    <property type="project" value="TreeGrafter"/>
</dbReference>
<keyword evidence="2" id="KW-0964">Secreted</keyword>
<dbReference type="InterPro" id="IPR050442">
    <property type="entry name" value="Peptidase_S1_coag_factors"/>
</dbReference>
<dbReference type="InterPro" id="IPR001254">
    <property type="entry name" value="Trypsin_dom"/>
</dbReference>
<evidence type="ECO:0000256" key="2">
    <source>
        <dbReference type="ARBA" id="ARBA00022525"/>
    </source>
</evidence>
<evidence type="ECO:0000313" key="8">
    <source>
        <dbReference type="Proteomes" id="UP000269945"/>
    </source>
</evidence>
<dbReference type="SUPFAM" id="SSF50494">
    <property type="entry name" value="Trypsin-like serine proteases"/>
    <property type="match status" value="1"/>
</dbReference>
<dbReference type="EMBL" id="CYRY02020229">
    <property type="protein sequence ID" value="VCW96987.1"/>
    <property type="molecule type" value="Genomic_DNA"/>
</dbReference>
<protein>
    <recommendedName>
        <fullName evidence="6">Peptidase S1 domain-containing protein</fullName>
    </recommendedName>
</protein>
<keyword evidence="4" id="KW-1015">Disulfide bond</keyword>
<dbReference type="InterPro" id="IPR043504">
    <property type="entry name" value="Peptidase_S1_PA_chymotrypsin"/>
</dbReference>
<reference evidence="7 8" key="1">
    <citation type="submission" date="2018-10" db="EMBL/GenBank/DDBJ databases">
        <authorList>
            <person name="Ekblom R."/>
            <person name="Jareborg N."/>
        </authorList>
    </citation>
    <scope>NUCLEOTIDE SEQUENCE [LARGE SCALE GENOMIC DNA]</scope>
    <source>
        <tissue evidence="7">Muscle</tissue>
    </source>
</reference>
<gene>
    <name evidence="7" type="ORF">BN2614_LOCUS9</name>
</gene>
<proteinExistence type="predicted"/>
<dbReference type="Proteomes" id="UP000269945">
    <property type="component" value="Unassembled WGS sequence"/>
</dbReference>
<accession>A0A9X9LUY4</accession>
<dbReference type="GO" id="GO:0006508">
    <property type="term" value="P:proteolysis"/>
    <property type="evidence" value="ECO:0007669"/>
    <property type="project" value="InterPro"/>
</dbReference>
<dbReference type="AlphaFoldDB" id="A0A9X9LUY4"/>